<feature type="domain" description="Mutator-like transposase" evidence="1">
    <location>
        <begin position="12"/>
        <end position="93"/>
    </location>
</feature>
<keyword evidence="3" id="KW-1185">Reference proteome</keyword>
<comment type="caution">
    <text evidence="2">The sequence shown here is derived from an EMBL/GenBank/DDBJ whole genome shotgun (WGS) entry which is preliminary data.</text>
</comment>
<evidence type="ECO:0000313" key="3">
    <source>
        <dbReference type="Proteomes" id="UP001152795"/>
    </source>
</evidence>
<sequence>MNFYTPSRVNNKSKAFEANRSAVLAAMRNIGVGHQGLVKFCGTMNMLAPLKANSYTSHVTAIHGAAEVVAKASMKSAADETKEFYEPEKDGVYDVAVGILNNGAKGNLDILENLGIKPGCQTKKCLKKTDYDHLRHSTQELRQA</sequence>
<dbReference type="EMBL" id="CACRXK020011580">
    <property type="protein sequence ID" value="CAB4021711.1"/>
    <property type="molecule type" value="Genomic_DNA"/>
</dbReference>
<protein>
    <recommendedName>
        <fullName evidence="1">Mutator-like transposase domain-containing protein</fullName>
    </recommendedName>
</protein>
<dbReference type="Proteomes" id="UP001152795">
    <property type="component" value="Unassembled WGS sequence"/>
</dbReference>
<dbReference type="OrthoDB" id="6776978at2759"/>
<gene>
    <name evidence="2" type="ORF">PACLA_8A048140</name>
</gene>
<proteinExistence type="predicted"/>
<dbReference type="InterPro" id="IPR049012">
    <property type="entry name" value="Mutator_transp_dom"/>
</dbReference>
<dbReference type="AlphaFoldDB" id="A0A7D9J4B9"/>
<dbReference type="Pfam" id="PF20700">
    <property type="entry name" value="Mutator"/>
    <property type="match status" value="1"/>
</dbReference>
<name>A0A7D9J4B9_PARCT</name>
<accession>A0A7D9J4B9</accession>
<evidence type="ECO:0000259" key="1">
    <source>
        <dbReference type="Pfam" id="PF20700"/>
    </source>
</evidence>
<evidence type="ECO:0000313" key="2">
    <source>
        <dbReference type="EMBL" id="CAB4021711.1"/>
    </source>
</evidence>
<reference evidence="2" key="1">
    <citation type="submission" date="2020-04" db="EMBL/GenBank/DDBJ databases">
        <authorList>
            <person name="Alioto T."/>
            <person name="Alioto T."/>
            <person name="Gomez Garrido J."/>
        </authorList>
    </citation>
    <scope>NUCLEOTIDE SEQUENCE</scope>
    <source>
        <strain evidence="2">A484AB</strain>
    </source>
</reference>
<organism evidence="2 3">
    <name type="scientific">Paramuricea clavata</name>
    <name type="common">Red gorgonian</name>
    <name type="synonym">Violescent sea-whip</name>
    <dbReference type="NCBI Taxonomy" id="317549"/>
    <lineage>
        <taxon>Eukaryota</taxon>
        <taxon>Metazoa</taxon>
        <taxon>Cnidaria</taxon>
        <taxon>Anthozoa</taxon>
        <taxon>Octocorallia</taxon>
        <taxon>Malacalcyonacea</taxon>
        <taxon>Plexauridae</taxon>
        <taxon>Paramuricea</taxon>
    </lineage>
</organism>